<protein>
    <submittedName>
        <fullName evidence="3">RabGAP/TBC protein</fullName>
    </submittedName>
</protein>
<name>A0A0L0DMM6_THETB</name>
<dbReference type="SMART" id="SM00164">
    <property type="entry name" value="TBC"/>
    <property type="match status" value="1"/>
</dbReference>
<dbReference type="Pfam" id="PF00566">
    <property type="entry name" value="RabGAP-TBC"/>
    <property type="match status" value="1"/>
</dbReference>
<proteinExistence type="predicted"/>
<feature type="domain" description="Rab-GAP TBC" evidence="2">
    <location>
        <begin position="88"/>
        <end position="265"/>
    </location>
</feature>
<dbReference type="EMBL" id="GL349474">
    <property type="protein sequence ID" value="KNC52648.1"/>
    <property type="molecule type" value="Genomic_DNA"/>
</dbReference>
<dbReference type="Gene3D" id="1.10.8.270">
    <property type="entry name" value="putative rabgap domain of human tbc1 domain family member 14 like domains"/>
    <property type="match status" value="1"/>
</dbReference>
<dbReference type="Gene3D" id="1.10.472.80">
    <property type="entry name" value="Ypt/Rab-GAP domain of gyp1p, domain 3"/>
    <property type="match status" value="1"/>
</dbReference>
<keyword evidence="4" id="KW-1185">Reference proteome</keyword>
<sequence>MYSTGTKADAKAGAKAVGSSTGVKVEAFGLDAGAAADGAGETKKRRKKGRKGKRKLPPCPGGSSGLVAEPVSLLDAAEAVDDHPLSLAAGSKFKAAHENSAMSTEILKDIARTCPELAFFQAHEPVNHYAALHAILLVYARLNPGIGYVQGMNELVALLYYVCFHEQPNQPRLVESDTFFCFMALMGEIRDNFCQSLDSTDSGVVSHCHALHAALAAADPILSQHLDDMGLNPQFYAFRWLTLLLSQEFDFPDVLRLWDSLFADPLRFEFMEHFASAMVLALRPILLEPATDFAFALQMLQNYPRDVPFAHVFALAVQLRDGMYEPPAPSSPRGNTSLLAAAADAAASASPALAAFFTRARDRISSAVASAIPERDQ</sequence>
<dbReference type="OrthoDB" id="10263206at2759"/>
<dbReference type="PROSITE" id="PS50086">
    <property type="entry name" value="TBC_RABGAP"/>
    <property type="match status" value="1"/>
</dbReference>
<feature type="region of interest" description="Disordered" evidence="1">
    <location>
        <begin position="1"/>
        <end position="20"/>
    </location>
</feature>
<evidence type="ECO:0000313" key="3">
    <source>
        <dbReference type="EMBL" id="KNC52648.1"/>
    </source>
</evidence>
<dbReference type="InterPro" id="IPR000195">
    <property type="entry name" value="Rab-GAP-TBC_dom"/>
</dbReference>
<reference evidence="3 4" key="1">
    <citation type="submission" date="2010-05" db="EMBL/GenBank/DDBJ databases">
        <title>The Genome Sequence of Thecamonas trahens ATCC 50062.</title>
        <authorList>
            <consortium name="The Broad Institute Genome Sequencing Platform"/>
            <person name="Russ C."/>
            <person name="Cuomo C."/>
            <person name="Shea T."/>
            <person name="Young S.K."/>
            <person name="Zeng Q."/>
            <person name="Koehrsen M."/>
            <person name="Haas B."/>
            <person name="Borodovsky M."/>
            <person name="Guigo R."/>
            <person name="Alvarado L."/>
            <person name="Berlin A."/>
            <person name="Bochicchio J."/>
            <person name="Borenstein D."/>
            <person name="Chapman S."/>
            <person name="Chen Z."/>
            <person name="Freedman E."/>
            <person name="Gellesch M."/>
            <person name="Goldberg J."/>
            <person name="Griggs A."/>
            <person name="Gujja S."/>
            <person name="Heilman E."/>
            <person name="Heiman D."/>
            <person name="Hepburn T."/>
            <person name="Howarth C."/>
            <person name="Jen D."/>
            <person name="Larson L."/>
            <person name="Mehta T."/>
            <person name="Park D."/>
            <person name="Pearson M."/>
            <person name="Roberts A."/>
            <person name="Saif S."/>
            <person name="Shenoy N."/>
            <person name="Sisk P."/>
            <person name="Stolte C."/>
            <person name="Sykes S."/>
            <person name="Thomson T."/>
            <person name="Walk T."/>
            <person name="White J."/>
            <person name="Yandava C."/>
            <person name="Burger G."/>
            <person name="Gray M.W."/>
            <person name="Holland P.W.H."/>
            <person name="King N."/>
            <person name="Lang F.B.F."/>
            <person name="Roger A.J."/>
            <person name="Ruiz-Trillo I."/>
            <person name="Lander E."/>
            <person name="Nusbaum C."/>
        </authorList>
    </citation>
    <scope>NUCLEOTIDE SEQUENCE [LARGE SCALE GENOMIC DNA]</scope>
    <source>
        <strain evidence="3 4">ATCC 50062</strain>
    </source>
</reference>
<dbReference type="eggNOG" id="KOG4567">
    <property type="taxonomic scope" value="Eukaryota"/>
</dbReference>
<dbReference type="RefSeq" id="XP_013755199.1">
    <property type="nucleotide sequence ID" value="XM_013899745.1"/>
</dbReference>
<dbReference type="OMA" id="HENSAMS"/>
<dbReference type="GeneID" id="25567194"/>
<dbReference type="Proteomes" id="UP000054408">
    <property type="component" value="Unassembled WGS sequence"/>
</dbReference>
<dbReference type="SUPFAM" id="SSF47923">
    <property type="entry name" value="Ypt/Rab-GAP domain of gyp1p"/>
    <property type="match status" value="2"/>
</dbReference>
<dbReference type="GO" id="GO:0006886">
    <property type="term" value="P:intracellular protein transport"/>
    <property type="evidence" value="ECO:0007669"/>
    <property type="project" value="TreeGrafter"/>
</dbReference>
<organism evidence="3 4">
    <name type="scientific">Thecamonas trahens ATCC 50062</name>
    <dbReference type="NCBI Taxonomy" id="461836"/>
    <lineage>
        <taxon>Eukaryota</taxon>
        <taxon>Apusozoa</taxon>
        <taxon>Apusomonadida</taxon>
        <taxon>Apusomonadidae</taxon>
        <taxon>Thecamonas</taxon>
    </lineage>
</organism>
<dbReference type="PANTHER" id="PTHR22957:SF27">
    <property type="entry name" value="TBC1 DOMAIN FAMILY MEMBER 13"/>
    <property type="match status" value="1"/>
</dbReference>
<accession>A0A0L0DMM6</accession>
<feature type="compositionally biased region" description="Basic residues" evidence="1">
    <location>
        <begin position="43"/>
        <end position="56"/>
    </location>
</feature>
<evidence type="ECO:0000256" key="1">
    <source>
        <dbReference type="SAM" id="MobiDB-lite"/>
    </source>
</evidence>
<dbReference type="PANTHER" id="PTHR22957">
    <property type="entry name" value="TBC1 DOMAIN FAMILY MEMBER GTPASE-ACTIVATING PROTEIN"/>
    <property type="match status" value="1"/>
</dbReference>
<dbReference type="InterPro" id="IPR035969">
    <property type="entry name" value="Rab-GAP_TBC_sf"/>
</dbReference>
<gene>
    <name evidence="3" type="ORF">AMSG_08517</name>
</gene>
<feature type="region of interest" description="Disordered" evidence="1">
    <location>
        <begin position="36"/>
        <end position="64"/>
    </location>
</feature>
<dbReference type="AlphaFoldDB" id="A0A0L0DMM6"/>
<evidence type="ECO:0000313" key="4">
    <source>
        <dbReference type="Proteomes" id="UP000054408"/>
    </source>
</evidence>
<dbReference type="GO" id="GO:0005096">
    <property type="term" value="F:GTPase activator activity"/>
    <property type="evidence" value="ECO:0007669"/>
    <property type="project" value="TreeGrafter"/>
</dbReference>
<dbReference type="STRING" id="461836.A0A0L0DMM6"/>
<evidence type="ECO:0000259" key="2">
    <source>
        <dbReference type="PROSITE" id="PS50086"/>
    </source>
</evidence>